<sequence length="541" mass="62266">MRISPIKLQAQHTLINDYRNQKPDIMQYFDYDPYKEATYKKRLEILQEKDINREQLTEALTEMNKQWDAPESANRAIERLKDKNSVVVIGGQQAGLLTGPLYTINKVISVIQFAKQQEAKLDVPVIPVFWIAGEDHDYEEINHVYLPEKNRMKKHTLPQQTSGKLPVSDIQIDGTKLLTWINHLFDQLPETDQTKALYQTILDCQEQSTTYVDFFARFLYQLLGDEEIILADSGDPAMRNLEREYFVRMIEQQAQISNGVQASVQQLKNQGYAVSLDVEPHDAHLFYHRHNERILLVRDNEGNWCGKQNEMILTHQEMLEIAENHPSHLSNNVVTRPVMQESLFPTLAFIGGPGEVSYWAALKPAFHAVGIEMPPVLPRLSFTFVDRGVEKILTKYGIEASHAINYGLDDVKTQWLAAQSDPPVRQVAAEVRQAIRRVHQPLREIASDIGADLGELADKNLYYLNGNIDFLEKRLLKTMDTKYAKEISEFDLAHHIFHPENGLQERIWNPLPLINDHGPCFIRQLASESLSFTEEHYIVYL</sequence>
<evidence type="ECO:0000313" key="6">
    <source>
        <dbReference type="Proteomes" id="UP000319280"/>
    </source>
</evidence>
<dbReference type="Pfam" id="PF24850">
    <property type="entry name" value="CC_BshC"/>
    <property type="match status" value="1"/>
</dbReference>
<dbReference type="InterPro" id="IPR055398">
    <property type="entry name" value="Rossmann-like_BshC"/>
</dbReference>
<proteinExistence type="inferred from homology"/>
<feature type="domain" description="Bacillithiol biosynthesis BshC C-terminal coiled-coil" evidence="4">
    <location>
        <begin position="382"/>
        <end position="541"/>
    </location>
</feature>
<dbReference type="EMBL" id="VJMZ01000001">
    <property type="protein sequence ID" value="TRM12301.1"/>
    <property type="molecule type" value="Genomic_DNA"/>
</dbReference>
<dbReference type="InterPro" id="IPR055399">
    <property type="entry name" value="CC_BshC"/>
</dbReference>
<evidence type="ECO:0000259" key="3">
    <source>
        <dbReference type="Pfam" id="PF10079"/>
    </source>
</evidence>
<evidence type="ECO:0000259" key="4">
    <source>
        <dbReference type="Pfam" id="PF24850"/>
    </source>
</evidence>
<dbReference type="GO" id="GO:0016874">
    <property type="term" value="F:ligase activity"/>
    <property type="evidence" value="ECO:0007669"/>
    <property type="project" value="UniProtKB-UniRule"/>
</dbReference>
<reference evidence="5 6" key="1">
    <citation type="submission" date="2019-07" db="EMBL/GenBank/DDBJ databases">
        <title>Genomic analysis of Lentibacillus sp. NKC851-2.</title>
        <authorList>
            <person name="Oh Y.J."/>
        </authorList>
    </citation>
    <scope>NUCLEOTIDE SEQUENCE [LARGE SCALE GENOMIC DNA]</scope>
    <source>
        <strain evidence="5 6">NKC851-2</strain>
    </source>
</reference>
<comment type="similarity">
    <text evidence="2">Belongs to the BshC family.</text>
</comment>
<dbReference type="PIRSF" id="PIRSF012535">
    <property type="entry name" value="UCP012535"/>
    <property type="match status" value="1"/>
</dbReference>
<evidence type="ECO:0000256" key="1">
    <source>
        <dbReference type="ARBA" id="ARBA00022598"/>
    </source>
</evidence>
<name>A0A549YKA0_9BACI</name>
<evidence type="ECO:0000256" key="2">
    <source>
        <dbReference type="HAMAP-Rule" id="MF_01867"/>
    </source>
</evidence>
<gene>
    <name evidence="2 5" type="primary">bshC</name>
    <name evidence="5" type="ORF">FH966_11735</name>
</gene>
<dbReference type="AlphaFoldDB" id="A0A549YKA0"/>
<protein>
    <recommendedName>
        <fullName evidence="2">Putative cysteine ligase BshC</fullName>
        <ecNumber evidence="2">6.-.-.-</ecNumber>
    </recommendedName>
</protein>
<dbReference type="NCBIfam" id="TIGR03998">
    <property type="entry name" value="thiol_BshC"/>
    <property type="match status" value="1"/>
</dbReference>
<dbReference type="EC" id="6.-.-.-" evidence="2"/>
<keyword evidence="6" id="KW-1185">Reference proteome</keyword>
<feature type="domain" description="Bacillithiol biosynthesis BshC N-terminal Rossmann-like" evidence="3">
    <location>
        <begin position="1"/>
        <end position="380"/>
    </location>
</feature>
<organism evidence="5 6">
    <name type="scientific">Lentibacillus cibarius</name>
    <dbReference type="NCBI Taxonomy" id="2583219"/>
    <lineage>
        <taxon>Bacteria</taxon>
        <taxon>Bacillati</taxon>
        <taxon>Bacillota</taxon>
        <taxon>Bacilli</taxon>
        <taxon>Bacillales</taxon>
        <taxon>Bacillaceae</taxon>
        <taxon>Lentibacillus</taxon>
    </lineage>
</organism>
<dbReference type="InterPro" id="IPR011199">
    <property type="entry name" value="Bacillithiol_biosynth_BshC"/>
</dbReference>
<dbReference type="RefSeq" id="WP_142791314.1">
    <property type="nucleotide sequence ID" value="NZ_VJMZ01000001.1"/>
</dbReference>
<accession>A0A549YKA0</accession>
<comment type="caution">
    <text evidence="5">The sequence shown here is derived from an EMBL/GenBank/DDBJ whole genome shotgun (WGS) entry which is preliminary data.</text>
</comment>
<comment type="function">
    <text evidence="2">Involved in bacillithiol (BSH) biosynthesis. May catalyze the last step of the pathway, the addition of cysteine to glucosamine malate (GlcN-Mal) to generate BSH.</text>
</comment>
<dbReference type="Pfam" id="PF10079">
    <property type="entry name" value="Rossmann-like_BshC"/>
    <property type="match status" value="1"/>
</dbReference>
<keyword evidence="1 2" id="KW-0436">Ligase</keyword>
<dbReference type="Proteomes" id="UP000319280">
    <property type="component" value="Unassembled WGS sequence"/>
</dbReference>
<dbReference type="HAMAP" id="MF_01867">
    <property type="entry name" value="BshC"/>
    <property type="match status" value="1"/>
</dbReference>
<evidence type="ECO:0000313" key="5">
    <source>
        <dbReference type="EMBL" id="TRM12301.1"/>
    </source>
</evidence>